<feature type="region of interest" description="Disordered" evidence="5">
    <location>
        <begin position="33"/>
        <end position="56"/>
    </location>
</feature>
<evidence type="ECO:0000256" key="5">
    <source>
        <dbReference type="SAM" id="MobiDB-lite"/>
    </source>
</evidence>
<evidence type="ECO:0000256" key="4">
    <source>
        <dbReference type="ARBA" id="ARBA00022729"/>
    </source>
</evidence>
<evidence type="ECO:0000313" key="8">
    <source>
        <dbReference type="EMBL" id="RCW50392.1"/>
    </source>
</evidence>
<comment type="subcellular location">
    <subcellularLocation>
        <location evidence="1">Cell envelope</location>
    </subcellularLocation>
</comment>
<dbReference type="GO" id="GO:0030288">
    <property type="term" value="C:outer membrane-bounded periplasmic space"/>
    <property type="evidence" value="ECO:0007669"/>
    <property type="project" value="TreeGrafter"/>
</dbReference>
<feature type="compositionally biased region" description="Low complexity" evidence="5">
    <location>
        <begin position="38"/>
        <end position="48"/>
    </location>
</feature>
<dbReference type="PROSITE" id="PS51257">
    <property type="entry name" value="PROKAR_LIPOPROTEIN"/>
    <property type="match status" value="1"/>
</dbReference>
<dbReference type="AlphaFoldDB" id="A0A368W6N4"/>
<keyword evidence="3" id="KW-0813">Transport</keyword>
<dbReference type="PROSITE" id="PS50983">
    <property type="entry name" value="FE_B12_PBP"/>
    <property type="match status" value="1"/>
</dbReference>
<comment type="similarity">
    <text evidence="2">Belongs to the bacterial solute-binding protein 8 family.</text>
</comment>
<evidence type="ECO:0000256" key="2">
    <source>
        <dbReference type="ARBA" id="ARBA00008814"/>
    </source>
</evidence>
<gene>
    <name evidence="8" type="ORF">DFP97_103413</name>
</gene>
<dbReference type="InterPro" id="IPR002491">
    <property type="entry name" value="ABC_transptr_periplasmic_BD"/>
</dbReference>
<evidence type="ECO:0000256" key="1">
    <source>
        <dbReference type="ARBA" id="ARBA00004196"/>
    </source>
</evidence>
<keyword evidence="4 6" id="KW-0732">Signal</keyword>
<evidence type="ECO:0000256" key="3">
    <source>
        <dbReference type="ARBA" id="ARBA00022448"/>
    </source>
</evidence>
<feature type="domain" description="Fe/B12 periplasmic-binding" evidence="7">
    <location>
        <begin position="73"/>
        <end position="284"/>
    </location>
</feature>
<sequence length="284" mass="30883">MFSRNNKKLVWLLISLMIMSLWLAACGSDETTDASNQAAKNENAANAPEETEAPTEKKLTDALGNEVTILADPQRIIASYLEDHLAALGVKPIAQWSVANGVQDYLKETLEGIPTIPYDLPFEAVTSFNPDLIIVGSTSTVEGEKYAQYAKIAPTYSLGDEINADWRKSLLKIGEVLGKSEEAQKAFDVYEVKAKEAKEELQGSASGQSAAAIWLVQKNFYVVSDKLSSGAVIYNDLGLSVPEVVKEISAAGTSNWNAISLEKLAELDADHLFLINSDNRLRIA</sequence>
<keyword evidence="9" id="KW-1185">Reference proteome</keyword>
<evidence type="ECO:0000313" key="9">
    <source>
        <dbReference type="Proteomes" id="UP000252415"/>
    </source>
</evidence>
<protein>
    <submittedName>
        <fullName evidence="8">Iron complex transport system substrate-binding protein</fullName>
    </submittedName>
</protein>
<dbReference type="GO" id="GO:1901678">
    <property type="term" value="P:iron coordination entity transport"/>
    <property type="evidence" value="ECO:0007669"/>
    <property type="project" value="UniProtKB-ARBA"/>
</dbReference>
<name>A0A368W6N4_9BACL</name>
<proteinExistence type="inferred from homology"/>
<accession>A0A368W6N4</accession>
<comment type="caution">
    <text evidence="8">The sequence shown here is derived from an EMBL/GenBank/DDBJ whole genome shotgun (WGS) entry which is preliminary data.</text>
</comment>
<dbReference type="PANTHER" id="PTHR30532">
    <property type="entry name" value="IRON III DICITRATE-BINDING PERIPLASMIC PROTEIN"/>
    <property type="match status" value="1"/>
</dbReference>
<dbReference type="EMBL" id="QPJD01000003">
    <property type="protein sequence ID" value="RCW50392.1"/>
    <property type="molecule type" value="Genomic_DNA"/>
</dbReference>
<evidence type="ECO:0000259" key="7">
    <source>
        <dbReference type="PROSITE" id="PS50983"/>
    </source>
</evidence>
<organism evidence="8 9">
    <name type="scientific">Paenibacillus prosopidis</name>
    <dbReference type="NCBI Taxonomy" id="630520"/>
    <lineage>
        <taxon>Bacteria</taxon>
        <taxon>Bacillati</taxon>
        <taxon>Bacillota</taxon>
        <taxon>Bacilli</taxon>
        <taxon>Bacillales</taxon>
        <taxon>Paenibacillaceae</taxon>
        <taxon>Paenibacillus</taxon>
    </lineage>
</organism>
<evidence type="ECO:0000256" key="6">
    <source>
        <dbReference type="SAM" id="SignalP"/>
    </source>
</evidence>
<dbReference type="PANTHER" id="PTHR30532:SF29">
    <property type="entry name" value="FE(3+) DICITRATE-BINDING PERIPLASMIC PROTEIN"/>
    <property type="match status" value="1"/>
</dbReference>
<dbReference type="Pfam" id="PF01497">
    <property type="entry name" value="Peripla_BP_2"/>
    <property type="match status" value="1"/>
</dbReference>
<feature type="signal peptide" evidence="6">
    <location>
        <begin position="1"/>
        <end position="24"/>
    </location>
</feature>
<dbReference type="SUPFAM" id="SSF53807">
    <property type="entry name" value="Helical backbone' metal receptor"/>
    <property type="match status" value="1"/>
</dbReference>
<feature type="chain" id="PRO_5038358381" evidence="6">
    <location>
        <begin position="25"/>
        <end position="284"/>
    </location>
</feature>
<dbReference type="Proteomes" id="UP000252415">
    <property type="component" value="Unassembled WGS sequence"/>
</dbReference>
<dbReference type="InterPro" id="IPR051313">
    <property type="entry name" value="Bact_iron-sidero_bind"/>
</dbReference>
<reference evidence="8 9" key="1">
    <citation type="submission" date="2018-07" db="EMBL/GenBank/DDBJ databases">
        <title>Genomic Encyclopedia of Type Strains, Phase III (KMG-III): the genomes of soil and plant-associated and newly described type strains.</title>
        <authorList>
            <person name="Whitman W."/>
        </authorList>
    </citation>
    <scope>NUCLEOTIDE SEQUENCE [LARGE SCALE GENOMIC DNA]</scope>
    <source>
        <strain evidence="8 9">CECT 7506</strain>
    </source>
</reference>
<dbReference type="Gene3D" id="3.40.50.1980">
    <property type="entry name" value="Nitrogenase molybdenum iron protein domain"/>
    <property type="match status" value="2"/>
</dbReference>